<dbReference type="RefSeq" id="WP_206720715.1">
    <property type="nucleotide sequence ID" value="NZ_CP071090.1"/>
</dbReference>
<accession>A0ABX7NJS7</accession>
<dbReference type="PANTHER" id="PTHR31983:SF0">
    <property type="entry name" value="GLUCAN ENDO-1,3-BETA-D-GLUCOSIDASE 2"/>
    <property type="match status" value="1"/>
</dbReference>
<keyword evidence="4" id="KW-0378">Hydrolase</keyword>
<organism evidence="10 11">
    <name type="scientific">Pyxidicoccus parkwayensis</name>
    <dbReference type="NCBI Taxonomy" id="2813578"/>
    <lineage>
        <taxon>Bacteria</taxon>
        <taxon>Pseudomonadati</taxon>
        <taxon>Myxococcota</taxon>
        <taxon>Myxococcia</taxon>
        <taxon>Myxococcales</taxon>
        <taxon>Cystobacterineae</taxon>
        <taxon>Myxococcaceae</taxon>
        <taxon>Pyxidicoccus</taxon>
    </lineage>
</organism>
<dbReference type="PANTHER" id="PTHR31983">
    <property type="entry name" value="ENDO-1,3(4)-BETA-GLUCANASE 1"/>
    <property type="match status" value="1"/>
</dbReference>
<proteinExistence type="inferred from homology"/>
<evidence type="ECO:0000256" key="3">
    <source>
        <dbReference type="ARBA" id="ARBA00012780"/>
    </source>
</evidence>
<evidence type="ECO:0000313" key="10">
    <source>
        <dbReference type="EMBL" id="QSQ19127.1"/>
    </source>
</evidence>
<dbReference type="InterPro" id="IPR040720">
    <property type="entry name" value="GH81_C"/>
</dbReference>
<evidence type="ECO:0000256" key="8">
    <source>
        <dbReference type="ARBA" id="ARBA00023326"/>
    </source>
</evidence>
<sequence>MDDRKRAPSRAHAWAEGSPVPVGAGFIQTQRSAIGNPGANAPMAGRHAVSCTEALPWPYKSNSWLSPILMADNTSSVYLGQDAEGQYQRCTMAQLPVYPHPWAVSFNASGGGNPGLLLMQETVSVVGGALIPGPAGPATNSKDHLTELIADFSAQLQVLPGFQPQAIKVHRMGDYDAELFLRAADDSARPASLPSDAQLQMGVVRGSPLLYFTAVKLPGVGFKFLAGAAGKSRGTVDAGGVKLAWCVQGTTVLFFPEGAARFQDASATEWSLTFSDATTSNFFVLGTLPEGWLDDASALTALAEAAFSYPTGSTVTYAYDSASQTVDATYTLKTDNVLGSKVGKTLHGLLPGHYLPGPMRGSPPVLQGNPSPVQNKAGKELCFVTVRGVLRVFDTASFTCRFSYPGILPWLPPLDANDQDGRAELEKWIRDVYVRRHGYDDPPYTNTNTLQGQPAYTLGKFLTRNMVAVPTIADTQQDTALAEEITRATQDALQLYFREDPTYTQREPGAAPYYAVYDSEVGSLFQYPNGQGPSVIFPSDTDVPPYDTFGAISRCNDHHFHYGYFIFAAAQIALRDPAWGADWKDAINQYVFDVANTSAINPNPIFKFPDMRCWDAYENHSYASGFSWRDILGNNEESISEDIHFWAGVILWGAATAQPEMMEHGITHYTAAVHASWVYWFDKAGIYRDVIERIAGKDWPVNWPGDGVARIFDADSRWDTFFGIHPVNGRGIDMIPLNSCSFYHAMNPDYVGGLVAAYKEFVTRYDIDPLEPQGLDTPFTEKNQWLGYLYWYGLLAKYQALVDPHAALDYFYPVAPNYDVVNGIVPNDKFTDVGDSGAFIYHLARYLQTHGTPDLSLKATDTPFFMTFVDAANKKRTYAAFNHSEAPRTLTFTDGTRLEDVPPRTLGTKVVPILP</sequence>
<dbReference type="Pfam" id="PF17652">
    <property type="entry name" value="Glyco_hydro81C"/>
    <property type="match status" value="1"/>
</dbReference>
<evidence type="ECO:0000259" key="9">
    <source>
        <dbReference type="Pfam" id="PF17652"/>
    </source>
</evidence>
<dbReference type="EMBL" id="CP071090">
    <property type="protein sequence ID" value="QSQ19127.1"/>
    <property type="molecule type" value="Genomic_DNA"/>
</dbReference>
<evidence type="ECO:0000256" key="4">
    <source>
        <dbReference type="ARBA" id="ARBA00022801"/>
    </source>
</evidence>
<evidence type="ECO:0000256" key="2">
    <source>
        <dbReference type="ARBA" id="ARBA00010730"/>
    </source>
</evidence>
<protein>
    <recommendedName>
        <fullName evidence="3">glucan endo-1,3-beta-D-glucosidase</fullName>
        <ecNumber evidence="3">3.2.1.39</ecNumber>
    </recommendedName>
</protein>
<evidence type="ECO:0000256" key="6">
    <source>
        <dbReference type="ARBA" id="ARBA00023295"/>
    </source>
</evidence>
<keyword evidence="11" id="KW-1185">Reference proteome</keyword>
<keyword evidence="8" id="KW-0624">Polysaccharide degradation</keyword>
<dbReference type="InterPro" id="IPR005200">
    <property type="entry name" value="Endo-beta-glucanase"/>
</dbReference>
<dbReference type="Proteomes" id="UP000662747">
    <property type="component" value="Chromosome"/>
</dbReference>
<comment type="catalytic activity">
    <reaction evidence="1">
        <text>Hydrolysis of (1-&gt;3)-beta-D-glucosidic linkages in (1-&gt;3)-beta-D-glucans.</text>
        <dbReference type="EC" id="3.2.1.39"/>
    </reaction>
</comment>
<dbReference type="EC" id="3.2.1.39" evidence="3"/>
<comment type="similarity">
    <text evidence="2">Belongs to the glycosyl hydrolase 81 family.</text>
</comment>
<evidence type="ECO:0000313" key="11">
    <source>
        <dbReference type="Proteomes" id="UP000662747"/>
    </source>
</evidence>
<evidence type="ECO:0000256" key="1">
    <source>
        <dbReference type="ARBA" id="ARBA00000382"/>
    </source>
</evidence>
<evidence type="ECO:0000256" key="7">
    <source>
        <dbReference type="ARBA" id="ARBA00023316"/>
    </source>
</evidence>
<dbReference type="PROSITE" id="PS52008">
    <property type="entry name" value="GH81"/>
    <property type="match status" value="1"/>
</dbReference>
<keyword evidence="7" id="KW-0961">Cell wall biogenesis/degradation</keyword>
<name>A0ABX7NJS7_9BACT</name>
<keyword evidence="6" id="KW-0326">Glycosidase</keyword>
<feature type="domain" description="Glycosyl hydrolase family 81 C-terminal" evidence="9">
    <location>
        <begin position="453"/>
        <end position="811"/>
    </location>
</feature>
<reference evidence="10 11" key="1">
    <citation type="submission" date="2021-02" db="EMBL/GenBank/DDBJ databases">
        <title>De Novo genome assembly of isolated myxobacteria.</title>
        <authorList>
            <person name="Stevens D.C."/>
        </authorList>
    </citation>
    <scope>NUCLEOTIDE SEQUENCE [LARGE SCALE GENOMIC DNA]</scope>
    <source>
        <strain evidence="11">SCPEA02</strain>
    </source>
</reference>
<keyword evidence="5" id="KW-0119">Carbohydrate metabolism</keyword>
<gene>
    <name evidence="10" type="ORF">JY651_27675</name>
</gene>
<evidence type="ECO:0000256" key="5">
    <source>
        <dbReference type="ARBA" id="ARBA00023277"/>
    </source>
</evidence>